<feature type="chain" id="PRO_5024446717" evidence="1">
    <location>
        <begin position="22"/>
        <end position="265"/>
    </location>
</feature>
<proteinExistence type="predicted"/>
<keyword evidence="1" id="KW-0732">Signal</keyword>
<dbReference type="Proteomes" id="UP000391834">
    <property type="component" value="Unassembled WGS sequence"/>
</dbReference>
<protein>
    <submittedName>
        <fullName evidence="2">Uncharacterized protein</fullName>
    </submittedName>
</protein>
<dbReference type="AlphaFoldDB" id="A0A5M4B068"/>
<feature type="signal peptide" evidence="1">
    <location>
        <begin position="1"/>
        <end position="21"/>
    </location>
</feature>
<dbReference type="OrthoDB" id="1093564at2"/>
<dbReference type="EMBL" id="BLAX01000001">
    <property type="protein sequence ID" value="GET33550.1"/>
    <property type="molecule type" value="Genomic_DNA"/>
</dbReference>
<reference evidence="2 3" key="1">
    <citation type="submission" date="2019-10" db="EMBL/GenBank/DDBJ databases">
        <title>Prolixibacter strains distinguished by the presence of nitrate reductase genes were adept at nitrate-dependent anaerobic corrosion of metallic iron and carbon steel.</title>
        <authorList>
            <person name="Iino T."/>
            <person name="Shono N."/>
            <person name="Ito K."/>
            <person name="Nakamura R."/>
            <person name="Sueoka K."/>
            <person name="Harayama S."/>
            <person name="Ohkuma M."/>
        </authorList>
    </citation>
    <scope>NUCLEOTIDE SEQUENCE [LARGE SCALE GENOMIC DNA]</scope>
    <source>
        <strain evidence="2 3">JCM 13498</strain>
    </source>
</reference>
<keyword evidence="3" id="KW-1185">Reference proteome</keyword>
<name>A0A5M4B068_9BACT</name>
<evidence type="ECO:0000313" key="3">
    <source>
        <dbReference type="Proteomes" id="UP000391834"/>
    </source>
</evidence>
<dbReference type="RefSeq" id="WP_025864122.1">
    <property type="nucleotide sequence ID" value="NZ_BLAX01000001.1"/>
</dbReference>
<organism evidence="2 3">
    <name type="scientific">Prolixibacter bellariivorans</name>
    <dbReference type="NCBI Taxonomy" id="314319"/>
    <lineage>
        <taxon>Bacteria</taxon>
        <taxon>Pseudomonadati</taxon>
        <taxon>Bacteroidota</taxon>
        <taxon>Bacteroidia</taxon>
        <taxon>Marinilabiliales</taxon>
        <taxon>Prolixibacteraceae</taxon>
        <taxon>Prolixibacter</taxon>
    </lineage>
</organism>
<dbReference type="InterPro" id="IPR046534">
    <property type="entry name" value="DUF6599"/>
</dbReference>
<gene>
    <name evidence="2" type="ORF">PbJCM13498_24130</name>
</gene>
<evidence type="ECO:0000256" key="1">
    <source>
        <dbReference type="SAM" id="SignalP"/>
    </source>
</evidence>
<comment type="caution">
    <text evidence="2">The sequence shown here is derived from an EMBL/GenBank/DDBJ whole genome shotgun (WGS) entry which is preliminary data.</text>
</comment>
<dbReference type="Pfam" id="PF20244">
    <property type="entry name" value="DUF6599"/>
    <property type="match status" value="1"/>
</dbReference>
<accession>A0A5M4B068</accession>
<sequence length="265" mass="30092">MFKSIYYLVFSLFVMISQAIAADKVELNDNEFPGLKVTETKIYDGGSLWGYMDGGADLYLEYGFQKLTSQTVTCDDVSFQVDIFEMNNPLSAFGIYSVNRFRCKLGCDTLVSNDCLNAYQYQIVAGKYYINIVNQVGSSKAIETSLQIGRLFEQKLKGQPEVAFPSEIEKNLTANNRIKLKLMVGRLGVQNGYPDWSEFLSGWENYHLWMLPVEDKTLLVLTWNSGVIPPKFKELLTSGKETDLPRSIASKDFELQDGRLIVWEN</sequence>
<evidence type="ECO:0000313" key="2">
    <source>
        <dbReference type="EMBL" id="GET33550.1"/>
    </source>
</evidence>